<evidence type="ECO:0008006" key="3">
    <source>
        <dbReference type="Google" id="ProtNLM"/>
    </source>
</evidence>
<accession>X0YE39</accession>
<dbReference type="AlphaFoldDB" id="X0YE39"/>
<keyword evidence="1" id="KW-1133">Transmembrane helix</keyword>
<name>X0YE39_9ZZZZ</name>
<protein>
    <recommendedName>
        <fullName evidence="3">Zona occludens toxin N-terminal domain-containing protein</fullName>
    </recommendedName>
</protein>
<sequence length="280" mass="33091">MVVIDIKVDGEEKTLYMDGKLNRSIENKVKPKIHKKDFDWVWIVDGPEGSGKSVFAMQLGKIVDPNFSLDRVCMTPNEFTKAILKAKKGQCVIFDEAFTGFSSRASLTEINRLLVSLMMEMRSKNLFVIIVMPTIFLLDRYVALFRAKGLFHVYLKNGRRGRWCYFNNKKKKLLYLKGKKLFSYKEPRSRFRGKFFDTYTINEEQYRTKKSEALMKKSRSTKAETYKFHRDILFWILHKILKHSYTKIAKMCKENNYKVDRTTIYDAVMVKEKELLEEET</sequence>
<evidence type="ECO:0000256" key="1">
    <source>
        <dbReference type="SAM" id="Phobius"/>
    </source>
</evidence>
<dbReference type="InterPro" id="IPR027417">
    <property type="entry name" value="P-loop_NTPase"/>
</dbReference>
<dbReference type="SUPFAM" id="SSF52540">
    <property type="entry name" value="P-loop containing nucleoside triphosphate hydrolases"/>
    <property type="match status" value="1"/>
</dbReference>
<dbReference type="EMBL" id="BART01007116">
    <property type="protein sequence ID" value="GAG54189.1"/>
    <property type="molecule type" value="Genomic_DNA"/>
</dbReference>
<organism evidence="2">
    <name type="scientific">marine sediment metagenome</name>
    <dbReference type="NCBI Taxonomy" id="412755"/>
    <lineage>
        <taxon>unclassified sequences</taxon>
        <taxon>metagenomes</taxon>
        <taxon>ecological metagenomes</taxon>
    </lineage>
</organism>
<keyword evidence="1" id="KW-0472">Membrane</keyword>
<reference evidence="2" key="1">
    <citation type="journal article" date="2014" name="Front. Microbiol.">
        <title>High frequency of phylogenetically diverse reductive dehalogenase-homologous genes in deep subseafloor sedimentary metagenomes.</title>
        <authorList>
            <person name="Kawai M."/>
            <person name="Futagami T."/>
            <person name="Toyoda A."/>
            <person name="Takaki Y."/>
            <person name="Nishi S."/>
            <person name="Hori S."/>
            <person name="Arai W."/>
            <person name="Tsubouchi T."/>
            <person name="Morono Y."/>
            <person name="Uchiyama I."/>
            <person name="Ito T."/>
            <person name="Fujiyama A."/>
            <person name="Inagaki F."/>
            <person name="Takami H."/>
        </authorList>
    </citation>
    <scope>NUCLEOTIDE SEQUENCE</scope>
    <source>
        <strain evidence="2">Expedition CK06-06</strain>
    </source>
</reference>
<feature type="transmembrane region" description="Helical" evidence="1">
    <location>
        <begin position="126"/>
        <end position="145"/>
    </location>
</feature>
<proteinExistence type="predicted"/>
<comment type="caution">
    <text evidence="2">The sequence shown here is derived from an EMBL/GenBank/DDBJ whole genome shotgun (WGS) entry which is preliminary data.</text>
</comment>
<evidence type="ECO:0000313" key="2">
    <source>
        <dbReference type="EMBL" id="GAG54189.1"/>
    </source>
</evidence>
<keyword evidence="1" id="KW-0812">Transmembrane</keyword>
<gene>
    <name evidence="2" type="ORF">S01H4_16248</name>
</gene>